<dbReference type="PANTHER" id="PTHR39608">
    <property type="entry name" value="INTEGRAL MEMBRANE PROTEIN (AFU_ORTHOLOGUE AFUA_5G08640)"/>
    <property type="match status" value="1"/>
</dbReference>
<evidence type="ECO:0000313" key="3">
    <source>
        <dbReference type="EMBL" id="KAJ5569201.1"/>
    </source>
</evidence>
<keyword evidence="2" id="KW-0812">Transmembrane</keyword>
<proteinExistence type="predicted"/>
<evidence type="ECO:0008006" key="5">
    <source>
        <dbReference type="Google" id="ProtNLM"/>
    </source>
</evidence>
<sequence>MAFIVAALDNNKYNCHSSTPSGVVCSKKWAIEAFIFLTFIFTVFALFLETTSLWLHRRKHQASQPLHEKHRSSSEHDGTAPAEGENSEEPTATSANTV</sequence>
<feature type="transmembrane region" description="Helical" evidence="2">
    <location>
        <begin position="29"/>
        <end position="48"/>
    </location>
</feature>
<accession>A0AAD6DAE9</accession>
<dbReference type="AlphaFoldDB" id="A0AAD6DAE9"/>
<feature type="compositionally biased region" description="Polar residues" evidence="1">
    <location>
        <begin position="89"/>
        <end position="98"/>
    </location>
</feature>
<organism evidence="3 4">
    <name type="scientific">Penicillium hetheringtonii</name>
    <dbReference type="NCBI Taxonomy" id="911720"/>
    <lineage>
        <taxon>Eukaryota</taxon>
        <taxon>Fungi</taxon>
        <taxon>Dikarya</taxon>
        <taxon>Ascomycota</taxon>
        <taxon>Pezizomycotina</taxon>
        <taxon>Eurotiomycetes</taxon>
        <taxon>Eurotiomycetidae</taxon>
        <taxon>Eurotiales</taxon>
        <taxon>Aspergillaceae</taxon>
        <taxon>Penicillium</taxon>
    </lineage>
</organism>
<keyword evidence="2" id="KW-1133">Transmembrane helix</keyword>
<comment type="caution">
    <text evidence="3">The sequence shown here is derived from an EMBL/GenBank/DDBJ whole genome shotgun (WGS) entry which is preliminary data.</text>
</comment>
<keyword evidence="4" id="KW-1185">Reference proteome</keyword>
<dbReference type="EMBL" id="JAQJAC010000010">
    <property type="protein sequence ID" value="KAJ5569201.1"/>
    <property type="molecule type" value="Genomic_DNA"/>
</dbReference>
<dbReference type="Proteomes" id="UP001216150">
    <property type="component" value="Unassembled WGS sequence"/>
</dbReference>
<dbReference type="PANTHER" id="PTHR39608:SF2">
    <property type="entry name" value="MARVEL DOMAIN-CONTAINING PROTEIN"/>
    <property type="match status" value="1"/>
</dbReference>
<evidence type="ECO:0000256" key="1">
    <source>
        <dbReference type="SAM" id="MobiDB-lite"/>
    </source>
</evidence>
<reference evidence="3 4" key="1">
    <citation type="journal article" date="2023" name="IMA Fungus">
        <title>Comparative genomic study of the Penicillium genus elucidates a diverse pangenome and 15 lateral gene transfer events.</title>
        <authorList>
            <person name="Petersen C."/>
            <person name="Sorensen T."/>
            <person name="Nielsen M.R."/>
            <person name="Sondergaard T.E."/>
            <person name="Sorensen J.L."/>
            <person name="Fitzpatrick D.A."/>
            <person name="Frisvad J.C."/>
            <person name="Nielsen K.L."/>
        </authorList>
    </citation>
    <scope>NUCLEOTIDE SEQUENCE [LARGE SCALE GENOMIC DNA]</scope>
    <source>
        <strain evidence="3 4">IBT 29057</strain>
    </source>
</reference>
<evidence type="ECO:0000313" key="4">
    <source>
        <dbReference type="Proteomes" id="UP001216150"/>
    </source>
</evidence>
<protein>
    <recommendedName>
        <fullName evidence="5">MARVEL domain-containing protein</fullName>
    </recommendedName>
</protein>
<gene>
    <name evidence="3" type="ORF">N7450_011687</name>
</gene>
<evidence type="ECO:0000256" key="2">
    <source>
        <dbReference type="SAM" id="Phobius"/>
    </source>
</evidence>
<name>A0AAD6DAE9_9EURO</name>
<keyword evidence="2" id="KW-0472">Membrane</keyword>
<feature type="region of interest" description="Disordered" evidence="1">
    <location>
        <begin position="62"/>
        <end position="98"/>
    </location>
</feature>